<keyword evidence="2" id="KW-1185">Reference proteome</keyword>
<dbReference type="Proteomes" id="UP000606194">
    <property type="component" value="Unassembled WGS sequence"/>
</dbReference>
<protein>
    <recommendedName>
        <fullName evidence="3">TnsA-like heteromeric transposase endonuclease subunit</fullName>
    </recommendedName>
</protein>
<sequence>MAISSPARVRGKYKQPMASVRYDDASVRQVPFKDLRLADFTWSVPWRKFRSVHGQAHYSGRYSSATMAGPVVYESRLELARLLLADMDPAVRGIHAQPCHLTARVGDRVRRHVPDFLLIMESGAVRVVNVKPADRLTDPEIAEALAWPGDLVERHGWEYEIWSGADRVVLENVRFLAAYRRPGVVPEAEIERAWESVQDGDRLGVAERRLAAERPDHEARPALLALVWSGRLTTDLSRPLSGDWVLRRSL</sequence>
<organism evidence="1 2">
    <name type="scientific">Streptomyces humidus</name>
    <dbReference type="NCBI Taxonomy" id="52259"/>
    <lineage>
        <taxon>Bacteria</taxon>
        <taxon>Bacillati</taxon>
        <taxon>Actinomycetota</taxon>
        <taxon>Actinomycetes</taxon>
        <taxon>Kitasatosporales</taxon>
        <taxon>Streptomycetaceae</taxon>
        <taxon>Streptomyces</taxon>
    </lineage>
</organism>
<dbReference type="InterPro" id="IPR048000">
    <property type="entry name" value="TnsA-like"/>
</dbReference>
<evidence type="ECO:0000313" key="1">
    <source>
        <dbReference type="EMBL" id="GGR69023.1"/>
    </source>
</evidence>
<dbReference type="AlphaFoldDB" id="A0A918FQP3"/>
<name>A0A918FQP3_9ACTN</name>
<evidence type="ECO:0000313" key="2">
    <source>
        <dbReference type="Proteomes" id="UP000606194"/>
    </source>
</evidence>
<reference evidence="1" key="1">
    <citation type="journal article" date="2014" name="Int. J. Syst. Evol. Microbiol.">
        <title>Complete genome sequence of Corynebacterium casei LMG S-19264T (=DSM 44701T), isolated from a smear-ripened cheese.</title>
        <authorList>
            <consortium name="US DOE Joint Genome Institute (JGI-PGF)"/>
            <person name="Walter F."/>
            <person name="Albersmeier A."/>
            <person name="Kalinowski J."/>
            <person name="Ruckert C."/>
        </authorList>
    </citation>
    <scope>NUCLEOTIDE SEQUENCE</scope>
    <source>
        <strain evidence="1">JCM 4386</strain>
    </source>
</reference>
<comment type="caution">
    <text evidence="1">The sequence shown here is derived from an EMBL/GenBank/DDBJ whole genome shotgun (WGS) entry which is preliminary data.</text>
</comment>
<dbReference type="NCBIfam" id="NF033179">
    <property type="entry name" value="TnsA_like_Actin"/>
    <property type="match status" value="1"/>
</dbReference>
<dbReference type="EMBL" id="BMTL01000002">
    <property type="protein sequence ID" value="GGR69023.1"/>
    <property type="molecule type" value="Genomic_DNA"/>
</dbReference>
<evidence type="ECO:0008006" key="3">
    <source>
        <dbReference type="Google" id="ProtNLM"/>
    </source>
</evidence>
<reference evidence="1" key="2">
    <citation type="submission" date="2020-09" db="EMBL/GenBank/DDBJ databases">
        <authorList>
            <person name="Sun Q."/>
            <person name="Ohkuma M."/>
        </authorList>
    </citation>
    <scope>NUCLEOTIDE SEQUENCE</scope>
    <source>
        <strain evidence="1">JCM 4386</strain>
    </source>
</reference>
<accession>A0A918FQP3</accession>
<dbReference type="RefSeq" id="WP_229877713.1">
    <property type="nucleotide sequence ID" value="NZ_BMTL01000002.1"/>
</dbReference>
<gene>
    <name evidence="1" type="ORF">GCM10010269_04710</name>
</gene>
<proteinExistence type="predicted"/>